<dbReference type="EMBL" id="JABMCI010000070">
    <property type="protein sequence ID" value="NUU19246.1"/>
    <property type="molecule type" value="Genomic_DNA"/>
</dbReference>
<evidence type="ECO:0000256" key="8">
    <source>
        <dbReference type="ARBA" id="ARBA00023163"/>
    </source>
</evidence>
<feature type="transmembrane region" description="Helical" evidence="12">
    <location>
        <begin position="133"/>
        <end position="152"/>
    </location>
</feature>
<dbReference type="RefSeq" id="WP_175349146.1">
    <property type="nucleotide sequence ID" value="NZ_JABMCI010000070.1"/>
</dbReference>
<protein>
    <recommendedName>
        <fullName evidence="10">Regulator of SigK</fullName>
    </recommendedName>
    <alternativeName>
        <fullName evidence="9">Sigma-K anti-sigma factor RskA</fullName>
    </alternativeName>
</protein>
<proteinExistence type="predicted"/>
<dbReference type="Pfam" id="PF10099">
    <property type="entry name" value="RskA_C"/>
    <property type="match status" value="1"/>
</dbReference>
<keyword evidence="7 12" id="KW-0472">Membrane</keyword>
<evidence type="ECO:0000256" key="11">
    <source>
        <dbReference type="SAM" id="MobiDB-lite"/>
    </source>
</evidence>
<keyword evidence="4 12" id="KW-0812">Transmembrane</keyword>
<feature type="domain" description="Anti-sigma K factor RskA C-terminal" evidence="13">
    <location>
        <begin position="133"/>
        <end position="268"/>
    </location>
</feature>
<dbReference type="GO" id="GO:0016989">
    <property type="term" value="F:sigma factor antagonist activity"/>
    <property type="evidence" value="ECO:0007669"/>
    <property type="project" value="TreeGrafter"/>
</dbReference>
<evidence type="ECO:0000259" key="13">
    <source>
        <dbReference type="Pfam" id="PF10099"/>
    </source>
</evidence>
<evidence type="ECO:0000256" key="1">
    <source>
        <dbReference type="ARBA" id="ARBA00004167"/>
    </source>
</evidence>
<feature type="compositionally biased region" description="Low complexity" evidence="11">
    <location>
        <begin position="89"/>
        <end position="105"/>
    </location>
</feature>
<keyword evidence="8" id="KW-0804">Transcription</keyword>
<dbReference type="InterPro" id="IPR051474">
    <property type="entry name" value="Anti-sigma-K/W_factor"/>
</dbReference>
<comment type="subcellular location">
    <subcellularLocation>
        <location evidence="2">Cell membrane</location>
    </subcellularLocation>
    <subcellularLocation>
        <location evidence="1">Membrane</location>
        <topology evidence="1">Single-pass membrane protein</topology>
    </subcellularLocation>
</comment>
<sequence>MTISDDDPRSLLGAYALDAVDPDERAVVEQLVASDPEAAAELAQLAAVAATLGDAVAGEPPAALRASVLAAIADVPQLGPLAGPRHAVADAPAGPPSASDGVPASPEGPASSDAQTPGVTNLADRRRPSRTRWLAVAAAVVIGAAVPTALAVQQAQRANEAEQQQQALADLLTDPSAVVVHGDVTGGGTATAILTDDRALFSATGLPDPGDDKAYQLWVVDADGAASAGVMADDAGSVRQLADDFTAGSALAITIEPAAGSTQPTTDPLVVLSTT</sequence>
<dbReference type="Gene3D" id="1.10.10.1320">
    <property type="entry name" value="Anti-sigma factor, zinc-finger domain"/>
    <property type="match status" value="1"/>
</dbReference>
<evidence type="ECO:0000313" key="14">
    <source>
        <dbReference type="EMBL" id="NUU19246.1"/>
    </source>
</evidence>
<gene>
    <name evidence="14" type="ORF">HP550_18510</name>
</gene>
<dbReference type="InterPro" id="IPR041916">
    <property type="entry name" value="Anti_sigma_zinc_sf"/>
</dbReference>
<keyword evidence="5 12" id="KW-1133">Transmembrane helix</keyword>
<organism evidence="14 15">
    <name type="scientific">Cellulomonas humilata</name>
    <dbReference type="NCBI Taxonomy" id="144055"/>
    <lineage>
        <taxon>Bacteria</taxon>
        <taxon>Bacillati</taxon>
        <taxon>Actinomycetota</taxon>
        <taxon>Actinomycetes</taxon>
        <taxon>Micrococcales</taxon>
        <taxon>Cellulomonadaceae</taxon>
        <taxon>Cellulomonas</taxon>
    </lineage>
</organism>
<evidence type="ECO:0000256" key="10">
    <source>
        <dbReference type="ARBA" id="ARBA00030803"/>
    </source>
</evidence>
<evidence type="ECO:0000313" key="15">
    <source>
        <dbReference type="Proteomes" id="UP000565724"/>
    </source>
</evidence>
<evidence type="ECO:0000256" key="5">
    <source>
        <dbReference type="ARBA" id="ARBA00022989"/>
    </source>
</evidence>
<evidence type="ECO:0000256" key="6">
    <source>
        <dbReference type="ARBA" id="ARBA00023015"/>
    </source>
</evidence>
<comment type="caution">
    <text evidence="14">The sequence shown here is derived from an EMBL/GenBank/DDBJ whole genome shotgun (WGS) entry which is preliminary data.</text>
</comment>
<keyword evidence="15" id="KW-1185">Reference proteome</keyword>
<dbReference type="GO" id="GO:0006417">
    <property type="term" value="P:regulation of translation"/>
    <property type="evidence" value="ECO:0007669"/>
    <property type="project" value="TreeGrafter"/>
</dbReference>
<dbReference type="GO" id="GO:0005886">
    <property type="term" value="C:plasma membrane"/>
    <property type="evidence" value="ECO:0007669"/>
    <property type="project" value="UniProtKB-SubCell"/>
</dbReference>
<dbReference type="InterPro" id="IPR018764">
    <property type="entry name" value="RskA_C"/>
</dbReference>
<keyword evidence="6" id="KW-0805">Transcription regulation</keyword>
<feature type="region of interest" description="Disordered" evidence="11">
    <location>
        <begin position="83"/>
        <end position="127"/>
    </location>
</feature>
<dbReference type="PANTHER" id="PTHR37461:SF1">
    <property type="entry name" value="ANTI-SIGMA-K FACTOR RSKA"/>
    <property type="match status" value="1"/>
</dbReference>
<keyword evidence="3" id="KW-1003">Cell membrane</keyword>
<evidence type="ECO:0000256" key="4">
    <source>
        <dbReference type="ARBA" id="ARBA00022692"/>
    </source>
</evidence>
<evidence type="ECO:0000256" key="3">
    <source>
        <dbReference type="ARBA" id="ARBA00022475"/>
    </source>
</evidence>
<dbReference type="AlphaFoldDB" id="A0A7Y6A3W7"/>
<evidence type="ECO:0000256" key="2">
    <source>
        <dbReference type="ARBA" id="ARBA00004236"/>
    </source>
</evidence>
<reference evidence="14 15" key="1">
    <citation type="submission" date="2020-05" db="EMBL/GenBank/DDBJ databases">
        <title>Genome Sequencing of Type Strains.</title>
        <authorList>
            <person name="Lemaire J.F."/>
            <person name="Inderbitzin P."/>
            <person name="Gregorio O.A."/>
            <person name="Collins S.B."/>
            <person name="Wespe N."/>
            <person name="Knight-Connoni V."/>
        </authorList>
    </citation>
    <scope>NUCLEOTIDE SEQUENCE [LARGE SCALE GENOMIC DNA]</scope>
    <source>
        <strain evidence="14 15">ATCC 25174</strain>
    </source>
</reference>
<evidence type="ECO:0000256" key="9">
    <source>
        <dbReference type="ARBA" id="ARBA00029829"/>
    </source>
</evidence>
<evidence type="ECO:0000256" key="12">
    <source>
        <dbReference type="SAM" id="Phobius"/>
    </source>
</evidence>
<evidence type="ECO:0000256" key="7">
    <source>
        <dbReference type="ARBA" id="ARBA00023136"/>
    </source>
</evidence>
<dbReference type="PANTHER" id="PTHR37461">
    <property type="entry name" value="ANTI-SIGMA-K FACTOR RSKA"/>
    <property type="match status" value="1"/>
</dbReference>
<name>A0A7Y6A3W7_9CELL</name>
<dbReference type="Proteomes" id="UP000565724">
    <property type="component" value="Unassembled WGS sequence"/>
</dbReference>
<accession>A0A7Y6A3W7</accession>